<evidence type="ECO:0000256" key="3">
    <source>
        <dbReference type="ARBA" id="ARBA00023163"/>
    </source>
</evidence>
<proteinExistence type="predicted"/>
<name>A0ABX6C415_9CHLR</name>
<reference evidence="5 6" key="1">
    <citation type="submission" date="2019-10" db="EMBL/GenBank/DDBJ databases">
        <title>Thermopilla bonchosmolovskayae gen. nov., sp. nov., a moderately thermophilic Chloroflexi bacterium from a Chukotka hot spring (Arctic, Russia), representing a novel classis Thermopillaia, which include previously uncultivated lineage OLB14.</title>
        <authorList>
            <person name="Kochetkova T.V."/>
            <person name="Zayulina K.S."/>
            <person name="Zhigarkov V.S."/>
            <person name="Minaev N.V."/>
            <person name="Novikov A."/>
            <person name="Toshchakov S.V."/>
            <person name="Elcheninov A.G."/>
            <person name="Kublanov I.V."/>
        </authorList>
    </citation>
    <scope>NUCLEOTIDE SEQUENCE [LARGE SCALE GENOMIC DNA]</scope>
    <source>
        <strain evidence="5 6">3753O</strain>
    </source>
</reference>
<dbReference type="PROSITE" id="PS50043">
    <property type="entry name" value="HTH_LUXR_2"/>
    <property type="match status" value="1"/>
</dbReference>
<dbReference type="SMART" id="SM00421">
    <property type="entry name" value="HTH_LUXR"/>
    <property type="match status" value="1"/>
</dbReference>
<gene>
    <name evidence="5" type="ORF">Tbon_12260</name>
</gene>
<evidence type="ECO:0000256" key="1">
    <source>
        <dbReference type="ARBA" id="ARBA00023015"/>
    </source>
</evidence>
<feature type="domain" description="HTH luxR-type" evidence="4">
    <location>
        <begin position="1"/>
        <end position="64"/>
    </location>
</feature>
<dbReference type="PROSITE" id="PS00622">
    <property type="entry name" value="HTH_LUXR_1"/>
    <property type="match status" value="1"/>
</dbReference>
<dbReference type="InterPro" id="IPR036388">
    <property type="entry name" value="WH-like_DNA-bd_sf"/>
</dbReference>
<keyword evidence="6" id="KW-1185">Reference proteome</keyword>
<evidence type="ECO:0000313" key="6">
    <source>
        <dbReference type="Proteomes" id="UP000326331"/>
    </source>
</evidence>
<dbReference type="RefSeq" id="WP_158067964.1">
    <property type="nucleotide sequence ID" value="NZ_CP042829.1"/>
</dbReference>
<dbReference type="PANTHER" id="PTHR44688">
    <property type="entry name" value="DNA-BINDING TRANSCRIPTIONAL ACTIVATOR DEVR_DOSR"/>
    <property type="match status" value="1"/>
</dbReference>
<dbReference type="Gene3D" id="1.10.10.10">
    <property type="entry name" value="Winged helix-like DNA-binding domain superfamily/Winged helix DNA-binding domain"/>
    <property type="match status" value="1"/>
</dbReference>
<evidence type="ECO:0000256" key="2">
    <source>
        <dbReference type="ARBA" id="ARBA00023125"/>
    </source>
</evidence>
<keyword evidence="3" id="KW-0804">Transcription</keyword>
<keyword evidence="2" id="KW-0238">DNA-binding</keyword>
<dbReference type="PANTHER" id="PTHR44688:SF16">
    <property type="entry name" value="DNA-BINDING TRANSCRIPTIONAL ACTIVATOR DEVR_DOSR"/>
    <property type="match status" value="1"/>
</dbReference>
<sequence length="67" mass="7282">MHQGQLSPRERDVARLVACGMTNAEIARSLGLSASTVKHYVESAMRKAGVTNRVALAMWLRDREGAG</sequence>
<dbReference type="CDD" id="cd06170">
    <property type="entry name" value="LuxR_C_like"/>
    <property type="match status" value="1"/>
</dbReference>
<dbReference type="EMBL" id="CP042829">
    <property type="protein sequence ID" value="QFG04021.1"/>
    <property type="molecule type" value="Genomic_DNA"/>
</dbReference>
<protein>
    <submittedName>
        <fullName evidence="5">Response regulator transcription factor</fullName>
    </submittedName>
</protein>
<dbReference type="Proteomes" id="UP000326331">
    <property type="component" value="Chromosome"/>
</dbReference>
<dbReference type="PRINTS" id="PR00038">
    <property type="entry name" value="HTHLUXR"/>
</dbReference>
<keyword evidence="1" id="KW-0805">Transcription regulation</keyword>
<organism evidence="5 6">
    <name type="scientific">Tepidiforma bonchosmolovskayae</name>
    <dbReference type="NCBI Taxonomy" id="2601677"/>
    <lineage>
        <taxon>Bacteria</taxon>
        <taxon>Bacillati</taxon>
        <taxon>Chloroflexota</taxon>
        <taxon>Tepidiformia</taxon>
        <taxon>Tepidiformales</taxon>
        <taxon>Tepidiformaceae</taxon>
        <taxon>Tepidiforma</taxon>
    </lineage>
</organism>
<dbReference type="InterPro" id="IPR000792">
    <property type="entry name" value="Tscrpt_reg_LuxR_C"/>
</dbReference>
<accession>A0ABX6C415</accession>
<dbReference type="Pfam" id="PF00196">
    <property type="entry name" value="GerE"/>
    <property type="match status" value="1"/>
</dbReference>
<dbReference type="SUPFAM" id="SSF46894">
    <property type="entry name" value="C-terminal effector domain of the bipartite response regulators"/>
    <property type="match status" value="1"/>
</dbReference>
<evidence type="ECO:0000259" key="4">
    <source>
        <dbReference type="PROSITE" id="PS50043"/>
    </source>
</evidence>
<dbReference type="InterPro" id="IPR016032">
    <property type="entry name" value="Sig_transdc_resp-reg_C-effctor"/>
</dbReference>
<evidence type="ECO:0000313" key="5">
    <source>
        <dbReference type="EMBL" id="QFG04021.1"/>
    </source>
</evidence>